<feature type="transmembrane region" description="Helical" evidence="6">
    <location>
        <begin position="357"/>
        <end position="375"/>
    </location>
</feature>
<comment type="subcellular location">
    <subcellularLocation>
        <location evidence="1">Cell membrane</location>
        <topology evidence="1">Multi-pass membrane protein</topology>
    </subcellularLocation>
</comment>
<dbReference type="Pfam" id="PF07690">
    <property type="entry name" value="MFS_1"/>
    <property type="match status" value="1"/>
</dbReference>
<proteinExistence type="predicted"/>
<evidence type="ECO:0000256" key="6">
    <source>
        <dbReference type="SAM" id="Phobius"/>
    </source>
</evidence>
<keyword evidence="4 6" id="KW-1133">Transmembrane helix</keyword>
<dbReference type="InterPro" id="IPR020846">
    <property type="entry name" value="MFS_dom"/>
</dbReference>
<reference evidence="8" key="2">
    <citation type="submission" date="2021-09" db="EMBL/GenBank/DDBJ databases">
        <authorList>
            <person name="Gilroy R."/>
        </authorList>
    </citation>
    <scope>NUCLEOTIDE SEQUENCE</scope>
    <source>
        <strain evidence="8">ChiGjej6B6-11269</strain>
    </source>
</reference>
<keyword evidence="2" id="KW-1003">Cell membrane</keyword>
<reference evidence="8" key="1">
    <citation type="journal article" date="2021" name="PeerJ">
        <title>Extensive microbial diversity within the chicken gut microbiome revealed by metagenomics and culture.</title>
        <authorList>
            <person name="Gilroy R."/>
            <person name="Ravi A."/>
            <person name="Getino M."/>
            <person name="Pursley I."/>
            <person name="Horton D.L."/>
            <person name="Alikhan N.F."/>
            <person name="Baker D."/>
            <person name="Gharbi K."/>
            <person name="Hall N."/>
            <person name="Watson M."/>
            <person name="Adriaenssens E.M."/>
            <person name="Foster-Nyarko E."/>
            <person name="Jarju S."/>
            <person name="Secka A."/>
            <person name="Antonio M."/>
            <person name="Oren A."/>
            <person name="Chaudhuri R.R."/>
            <person name="La Ragione R."/>
            <person name="Hildebrand F."/>
            <person name="Pallen M.J."/>
        </authorList>
    </citation>
    <scope>NUCLEOTIDE SEQUENCE</scope>
    <source>
        <strain evidence="8">ChiGjej6B6-11269</strain>
    </source>
</reference>
<name>A0A9D2UVE2_9ACTN</name>
<feature type="transmembrane region" description="Helical" evidence="6">
    <location>
        <begin position="220"/>
        <end position="241"/>
    </location>
</feature>
<dbReference type="EMBL" id="DYWI01000016">
    <property type="protein sequence ID" value="HJF64661.1"/>
    <property type="molecule type" value="Genomic_DNA"/>
</dbReference>
<feature type="transmembrane region" description="Helical" evidence="6">
    <location>
        <begin position="151"/>
        <end position="169"/>
    </location>
</feature>
<feature type="transmembrane region" description="Helical" evidence="6">
    <location>
        <begin position="314"/>
        <end position="336"/>
    </location>
</feature>
<feature type="transmembrane region" description="Helical" evidence="6">
    <location>
        <begin position="181"/>
        <end position="199"/>
    </location>
</feature>
<dbReference type="PANTHER" id="PTHR43124:SF3">
    <property type="entry name" value="CHLORAMPHENICOL EFFLUX PUMP RV0191"/>
    <property type="match status" value="1"/>
</dbReference>
<organism evidence="8 9">
    <name type="scientific">Slackia equolifaciens</name>
    <dbReference type="NCBI Taxonomy" id="498718"/>
    <lineage>
        <taxon>Bacteria</taxon>
        <taxon>Bacillati</taxon>
        <taxon>Actinomycetota</taxon>
        <taxon>Coriobacteriia</taxon>
        <taxon>Eggerthellales</taxon>
        <taxon>Eggerthellaceae</taxon>
        <taxon>Slackia</taxon>
    </lineage>
</organism>
<feature type="transmembrane region" description="Helical" evidence="6">
    <location>
        <begin position="261"/>
        <end position="279"/>
    </location>
</feature>
<dbReference type="Gene3D" id="1.20.1250.20">
    <property type="entry name" value="MFS general substrate transporter like domains"/>
    <property type="match status" value="1"/>
</dbReference>
<dbReference type="InterPro" id="IPR050189">
    <property type="entry name" value="MFS_Efflux_Transporters"/>
</dbReference>
<feature type="domain" description="Major facilitator superfamily (MFS) profile" evidence="7">
    <location>
        <begin position="1"/>
        <end position="414"/>
    </location>
</feature>
<dbReference type="InterPro" id="IPR011701">
    <property type="entry name" value="MFS"/>
</dbReference>
<gene>
    <name evidence="8" type="ORF">K8U77_00895</name>
</gene>
<accession>A0A9D2UVE2</accession>
<feature type="transmembrane region" description="Helical" evidence="6">
    <location>
        <begin position="288"/>
        <end position="308"/>
    </location>
</feature>
<evidence type="ECO:0000259" key="7">
    <source>
        <dbReference type="PROSITE" id="PS50850"/>
    </source>
</evidence>
<feature type="transmembrane region" description="Helical" evidence="6">
    <location>
        <begin position="114"/>
        <end position="139"/>
    </location>
</feature>
<dbReference type="PROSITE" id="PS50850">
    <property type="entry name" value="MFS"/>
    <property type="match status" value="1"/>
</dbReference>
<sequence>MRRPHLANPHPAHPPFDSPATCGARVILTLGHSFFSPFAKPPKRVYCSQFAAFPDASNMAIQYIMQSAMIGAFVVSLAISALTTRFRKKPLILTGLVVMFLGGLVPVINHSQIWLLDLCGFLVGAGQGFLVPLVGSLILENFVGRERERMIGLNTTFLTGGSALMLMLAGPVCMTGWVNVYYIYFIALPVFFVALLFLPDDEKKAEVKDEPKAAPATKTPIPWQGWVQCVLVVVMSLAYSVFPLNLSFFVTKAGLGDATSVSAGMTTITVVSALMGLILPQFIKVSRLYLAAVGAAFGIAATLCVIFAQNIPMVYVGTFLAGVFFGINMAHPAYYVSRICTPQQYGPTYSMCTSMNFLGIIVGPIIVSFLTNLWGGSSEVALNCFQTGLGLFIVAFVLQVVWGTYLTRTLPKDKATKTAEQE</sequence>
<dbReference type="GO" id="GO:0005886">
    <property type="term" value="C:plasma membrane"/>
    <property type="evidence" value="ECO:0007669"/>
    <property type="project" value="UniProtKB-SubCell"/>
</dbReference>
<dbReference type="SUPFAM" id="SSF103473">
    <property type="entry name" value="MFS general substrate transporter"/>
    <property type="match status" value="1"/>
</dbReference>
<evidence type="ECO:0000256" key="5">
    <source>
        <dbReference type="ARBA" id="ARBA00023136"/>
    </source>
</evidence>
<evidence type="ECO:0000313" key="9">
    <source>
        <dbReference type="Proteomes" id="UP000786989"/>
    </source>
</evidence>
<dbReference type="GO" id="GO:0022857">
    <property type="term" value="F:transmembrane transporter activity"/>
    <property type="evidence" value="ECO:0007669"/>
    <property type="project" value="InterPro"/>
</dbReference>
<evidence type="ECO:0000313" key="8">
    <source>
        <dbReference type="EMBL" id="HJF64661.1"/>
    </source>
</evidence>
<evidence type="ECO:0000256" key="2">
    <source>
        <dbReference type="ARBA" id="ARBA00022475"/>
    </source>
</evidence>
<dbReference type="InterPro" id="IPR036259">
    <property type="entry name" value="MFS_trans_sf"/>
</dbReference>
<evidence type="ECO:0000256" key="4">
    <source>
        <dbReference type="ARBA" id="ARBA00022989"/>
    </source>
</evidence>
<feature type="transmembrane region" description="Helical" evidence="6">
    <location>
        <begin position="60"/>
        <end position="79"/>
    </location>
</feature>
<dbReference type="PANTHER" id="PTHR43124">
    <property type="entry name" value="PURINE EFFLUX PUMP PBUE"/>
    <property type="match status" value="1"/>
</dbReference>
<keyword evidence="3 6" id="KW-0812">Transmembrane</keyword>
<feature type="transmembrane region" description="Helical" evidence="6">
    <location>
        <begin position="91"/>
        <end position="108"/>
    </location>
</feature>
<evidence type="ECO:0000256" key="1">
    <source>
        <dbReference type="ARBA" id="ARBA00004651"/>
    </source>
</evidence>
<comment type="caution">
    <text evidence="8">The sequence shown here is derived from an EMBL/GenBank/DDBJ whole genome shotgun (WGS) entry which is preliminary data.</text>
</comment>
<dbReference type="InterPro" id="IPR005829">
    <property type="entry name" value="Sugar_transporter_CS"/>
</dbReference>
<evidence type="ECO:0000256" key="3">
    <source>
        <dbReference type="ARBA" id="ARBA00022692"/>
    </source>
</evidence>
<protein>
    <submittedName>
        <fullName evidence="8">MFS transporter</fullName>
    </submittedName>
</protein>
<keyword evidence="5 6" id="KW-0472">Membrane</keyword>
<feature type="transmembrane region" description="Helical" evidence="6">
    <location>
        <begin position="387"/>
        <end position="407"/>
    </location>
</feature>
<dbReference type="Proteomes" id="UP000786989">
    <property type="component" value="Unassembled WGS sequence"/>
</dbReference>
<dbReference type="PROSITE" id="PS00217">
    <property type="entry name" value="SUGAR_TRANSPORT_2"/>
    <property type="match status" value="1"/>
</dbReference>
<dbReference type="AlphaFoldDB" id="A0A9D2UVE2"/>